<dbReference type="GO" id="GO:0004622">
    <property type="term" value="F:phosphatidylcholine lysophospholipase activity"/>
    <property type="evidence" value="ECO:0007669"/>
    <property type="project" value="TreeGrafter"/>
</dbReference>
<dbReference type="SUPFAM" id="SSF53474">
    <property type="entry name" value="alpha/beta-Hydrolases"/>
    <property type="match status" value="1"/>
</dbReference>
<evidence type="ECO:0000256" key="1">
    <source>
        <dbReference type="ARBA" id="ARBA00007920"/>
    </source>
</evidence>
<evidence type="ECO:0000256" key="3">
    <source>
        <dbReference type="SAM" id="Phobius"/>
    </source>
</evidence>
<gene>
    <name evidence="5" type="ORF">B0T16DRAFT_447117</name>
</gene>
<keyword evidence="2" id="KW-0443">Lipid metabolism</keyword>
<keyword evidence="2" id="KW-0442">Lipid degradation</keyword>
<dbReference type="AlphaFoldDB" id="A0AA40CLM5"/>
<name>A0AA40CLM5_9PEZI</name>
<evidence type="ECO:0000313" key="6">
    <source>
        <dbReference type="Proteomes" id="UP001174936"/>
    </source>
</evidence>
<keyword evidence="3" id="KW-0472">Membrane</keyword>
<evidence type="ECO:0000259" key="4">
    <source>
        <dbReference type="Pfam" id="PF05057"/>
    </source>
</evidence>
<reference evidence="5" key="1">
    <citation type="submission" date="2023-06" db="EMBL/GenBank/DDBJ databases">
        <title>Genome-scale phylogeny and comparative genomics of the fungal order Sordariales.</title>
        <authorList>
            <consortium name="Lawrence Berkeley National Laboratory"/>
            <person name="Hensen N."/>
            <person name="Bonometti L."/>
            <person name="Westerberg I."/>
            <person name="Brannstrom I.O."/>
            <person name="Guillou S."/>
            <person name="Cros-Aarteil S."/>
            <person name="Calhoun S."/>
            <person name="Haridas S."/>
            <person name="Kuo A."/>
            <person name="Mondo S."/>
            <person name="Pangilinan J."/>
            <person name="Riley R."/>
            <person name="Labutti K."/>
            <person name="Andreopoulos B."/>
            <person name="Lipzen A."/>
            <person name="Chen C."/>
            <person name="Yanf M."/>
            <person name="Daum C."/>
            <person name="Ng V."/>
            <person name="Clum A."/>
            <person name="Steindorff A."/>
            <person name="Ohm R."/>
            <person name="Martin F."/>
            <person name="Silar P."/>
            <person name="Natvig D."/>
            <person name="Lalanne C."/>
            <person name="Gautier V."/>
            <person name="Ament-Velasquez S.L."/>
            <person name="Kruys A."/>
            <person name="Hutchinson M.I."/>
            <person name="Powell A.J."/>
            <person name="Barry K."/>
            <person name="Miller A.N."/>
            <person name="Grigoriev I.V."/>
            <person name="Debuchy R."/>
            <person name="Gladieux P."/>
            <person name="Thoren M.H."/>
            <person name="Johannesson H."/>
        </authorList>
    </citation>
    <scope>NUCLEOTIDE SEQUENCE</scope>
    <source>
        <strain evidence="5">SMH2532-1</strain>
    </source>
</reference>
<protein>
    <submittedName>
        <fullName evidence="5">Serine esterase-domain-containing protein</fullName>
    </submittedName>
</protein>
<dbReference type="Pfam" id="PF05057">
    <property type="entry name" value="DUF676"/>
    <property type="match status" value="1"/>
</dbReference>
<keyword evidence="3" id="KW-0812">Transmembrane</keyword>
<dbReference type="GO" id="GO:0047372">
    <property type="term" value="F:monoacylglycerol lipase activity"/>
    <property type="evidence" value="ECO:0007669"/>
    <property type="project" value="TreeGrafter"/>
</dbReference>
<dbReference type="EMBL" id="JAULSV010000005">
    <property type="protein sequence ID" value="KAK0643055.1"/>
    <property type="molecule type" value="Genomic_DNA"/>
</dbReference>
<keyword evidence="6" id="KW-1185">Reference proteome</keyword>
<evidence type="ECO:0000313" key="5">
    <source>
        <dbReference type="EMBL" id="KAK0643055.1"/>
    </source>
</evidence>
<feature type="domain" description="DUF676" evidence="4">
    <location>
        <begin position="10"/>
        <end position="209"/>
    </location>
</feature>
<evidence type="ECO:0000256" key="2">
    <source>
        <dbReference type="ARBA" id="ARBA00022963"/>
    </source>
</evidence>
<dbReference type="PANTHER" id="PTHR12482:SF65">
    <property type="entry name" value="ESTERASE, PUTATIVE (AFU_ORTHOLOGUE AFUA_3G12320)-RELATED"/>
    <property type="match status" value="1"/>
</dbReference>
<dbReference type="InterPro" id="IPR044294">
    <property type="entry name" value="Lipase-like"/>
</dbReference>
<keyword evidence="3" id="KW-1133">Transmembrane helix</keyword>
<sequence>MTEYTGGSLEADHLCVLVHGLWGNPIHMASVAKTIRAQYPPEKVYLLVAKRNSGSFTYDGIECGGERVCLEIEEELESIKRRGGNIKKISIVGYSLGGLVARYAIGLLHARGVLDNLECMNFTAFASPFLGVRSPLRGWWSVLFNGLGARTLALSGRQLFGVDKFRDTGKPLIAVLADPKSIFVSGLARFKRRTLYANITNDRTAVYYTTGLDKTDPYTDLDKVKVNFVKGYEDVILDPINPVGPAPPKVVEEPSVRATATKWFRRIPLILALTVFIPIGVVAYLINSAIQTFRSSKRIKQHESGLAGINVKNYRVNLWINEIREAVEDAYENMNSSQRQEYLHLSDDEGADGDDSDSGEEILALERKQSQPWRPTLALAPYQFAAIQTLDKLGFRKYPVWIHKVSHSHAAIVKRTERESFEEGQVVLNHWVREEFLL</sequence>
<dbReference type="Gene3D" id="3.40.50.1820">
    <property type="entry name" value="alpha/beta hydrolase"/>
    <property type="match status" value="1"/>
</dbReference>
<accession>A0AA40CLM5</accession>
<proteinExistence type="inferred from homology"/>
<dbReference type="GO" id="GO:0005811">
    <property type="term" value="C:lipid droplet"/>
    <property type="evidence" value="ECO:0007669"/>
    <property type="project" value="TreeGrafter"/>
</dbReference>
<dbReference type="GO" id="GO:0016042">
    <property type="term" value="P:lipid catabolic process"/>
    <property type="evidence" value="ECO:0007669"/>
    <property type="project" value="UniProtKB-KW"/>
</dbReference>
<dbReference type="InterPro" id="IPR029058">
    <property type="entry name" value="AB_hydrolase_fold"/>
</dbReference>
<dbReference type="PANTHER" id="PTHR12482">
    <property type="entry name" value="LIPASE ROG1-RELATED-RELATED"/>
    <property type="match status" value="1"/>
</dbReference>
<comment type="caution">
    <text evidence="5">The sequence shown here is derived from an EMBL/GenBank/DDBJ whole genome shotgun (WGS) entry which is preliminary data.</text>
</comment>
<dbReference type="Proteomes" id="UP001174936">
    <property type="component" value="Unassembled WGS sequence"/>
</dbReference>
<comment type="similarity">
    <text evidence="1">Belongs to the putative lipase ROG1 family.</text>
</comment>
<organism evidence="5 6">
    <name type="scientific">Cercophora newfieldiana</name>
    <dbReference type="NCBI Taxonomy" id="92897"/>
    <lineage>
        <taxon>Eukaryota</taxon>
        <taxon>Fungi</taxon>
        <taxon>Dikarya</taxon>
        <taxon>Ascomycota</taxon>
        <taxon>Pezizomycotina</taxon>
        <taxon>Sordariomycetes</taxon>
        <taxon>Sordariomycetidae</taxon>
        <taxon>Sordariales</taxon>
        <taxon>Lasiosphaeriaceae</taxon>
        <taxon>Cercophora</taxon>
    </lineage>
</organism>
<feature type="transmembrane region" description="Helical" evidence="3">
    <location>
        <begin position="267"/>
        <end position="290"/>
    </location>
</feature>
<dbReference type="InterPro" id="IPR007751">
    <property type="entry name" value="DUF676_lipase-like"/>
</dbReference>